<feature type="transmembrane region" description="Helical" evidence="2">
    <location>
        <begin position="239"/>
        <end position="257"/>
    </location>
</feature>
<evidence type="ECO:0008006" key="5">
    <source>
        <dbReference type="Google" id="ProtNLM"/>
    </source>
</evidence>
<keyword evidence="2" id="KW-0812">Transmembrane</keyword>
<feature type="transmembrane region" description="Helical" evidence="2">
    <location>
        <begin position="20"/>
        <end position="37"/>
    </location>
</feature>
<feature type="coiled-coil region" evidence="1">
    <location>
        <begin position="126"/>
        <end position="153"/>
    </location>
</feature>
<evidence type="ECO:0000256" key="2">
    <source>
        <dbReference type="SAM" id="Phobius"/>
    </source>
</evidence>
<sequence>MRAFKPLRGPERLIRLGQWGVALLFAYFLIMISSGVLEDLPSLNDEPVRSSFVDQAAVDVQNQRMAPLQEARQKLDAALSEKQDERETAGNDYAKARASFDNWRVTRSSTELTDQNPEVIKRTRELDRLLALQKQLDGQLGDLQKQKRQLQAQISPVTQALAQLQQDADARYIQAIDRAALQAFFIRLAFVGPLLAAAILLFRRYRRSNQWPFVWGFMLFALFGFFVELVPYLPSFGGYIRYGVGVVLTFFGGRALLHRLQLYLEQKRQEQTASQEERKESIHYEAALSALARNQCPGCDRPLILQNGNTPTFCMHCGLQLLSQCTGCGLKKNAFFHFCPDCGTPANTDA</sequence>
<feature type="transmembrane region" description="Helical" evidence="2">
    <location>
        <begin position="214"/>
        <end position="233"/>
    </location>
</feature>
<gene>
    <name evidence="3" type="ordered locus">Dd703_3936</name>
</gene>
<organism evidence="3 4">
    <name type="scientific">Musicola paradisiaca (strain Ech703)</name>
    <name type="common">Dickeya paradisiaca</name>
    <name type="synonym">Dickeya dadantii</name>
    <dbReference type="NCBI Taxonomy" id="579405"/>
    <lineage>
        <taxon>Bacteria</taxon>
        <taxon>Pseudomonadati</taxon>
        <taxon>Pseudomonadota</taxon>
        <taxon>Gammaproteobacteria</taxon>
        <taxon>Enterobacterales</taxon>
        <taxon>Pectobacteriaceae</taxon>
        <taxon>Musicola</taxon>
    </lineage>
</organism>
<dbReference type="eggNOG" id="COG1198">
    <property type="taxonomic scope" value="Bacteria"/>
</dbReference>
<evidence type="ECO:0000313" key="4">
    <source>
        <dbReference type="Proteomes" id="UP000002734"/>
    </source>
</evidence>
<feature type="transmembrane region" description="Helical" evidence="2">
    <location>
        <begin position="184"/>
        <end position="202"/>
    </location>
</feature>
<name>C6C680_MUSP7</name>
<keyword evidence="4" id="KW-1185">Reference proteome</keyword>
<dbReference type="Proteomes" id="UP000002734">
    <property type="component" value="Chromosome"/>
</dbReference>
<evidence type="ECO:0000256" key="1">
    <source>
        <dbReference type="SAM" id="Coils"/>
    </source>
</evidence>
<dbReference type="HOGENOM" id="CLU_777730_0_0_6"/>
<dbReference type="AlphaFoldDB" id="C6C680"/>
<dbReference type="KEGG" id="dda:Dd703_3936"/>
<evidence type="ECO:0000313" key="3">
    <source>
        <dbReference type="EMBL" id="ACS87689.1"/>
    </source>
</evidence>
<proteinExistence type="predicted"/>
<keyword evidence="1" id="KW-0175">Coiled coil</keyword>
<protein>
    <recommendedName>
        <fullName evidence="5">Serine endopeptidase</fullName>
    </recommendedName>
</protein>
<dbReference type="RefSeq" id="WP_015855581.1">
    <property type="nucleotide sequence ID" value="NC_012880.1"/>
</dbReference>
<keyword evidence="2" id="KW-0472">Membrane</keyword>
<accession>C6C680</accession>
<keyword evidence="2" id="KW-1133">Transmembrane helix</keyword>
<dbReference type="STRING" id="579405.Dd703_3936"/>
<reference evidence="3" key="1">
    <citation type="submission" date="2009-06" db="EMBL/GenBank/DDBJ databases">
        <title>Complete sequence of Dickeya dadantii Ech703.</title>
        <authorList>
            <consortium name="US DOE Joint Genome Institute"/>
            <person name="Lucas S."/>
            <person name="Copeland A."/>
            <person name="Lapidus A."/>
            <person name="Glavina del Rio T."/>
            <person name="Dalin E."/>
            <person name="Tice H."/>
            <person name="Bruce D."/>
            <person name="Goodwin L."/>
            <person name="Pitluck S."/>
            <person name="Chertkov O."/>
            <person name="Brettin T."/>
            <person name="Detter J.C."/>
            <person name="Han C."/>
            <person name="Larimer F."/>
            <person name="Land M."/>
            <person name="Hauser L."/>
            <person name="Kyrpides N."/>
            <person name="Mikhailova N."/>
            <person name="Balakrishnan V."/>
            <person name="Glasner J."/>
            <person name="Perna N.T."/>
        </authorList>
    </citation>
    <scope>NUCLEOTIDE SEQUENCE [LARGE SCALE GENOMIC DNA]</scope>
    <source>
        <strain evidence="3">Ech703</strain>
    </source>
</reference>
<dbReference type="EMBL" id="CP001654">
    <property type="protein sequence ID" value="ACS87689.1"/>
    <property type="molecule type" value="Genomic_DNA"/>
</dbReference>